<evidence type="ECO:0000256" key="1">
    <source>
        <dbReference type="SAM" id="MobiDB-lite"/>
    </source>
</evidence>
<gene>
    <name evidence="2" type="ORF">PsYK624_161020</name>
</gene>
<dbReference type="Proteomes" id="UP000703269">
    <property type="component" value="Unassembled WGS sequence"/>
</dbReference>
<organism evidence="2 3">
    <name type="scientific">Phanerochaete sordida</name>
    <dbReference type="NCBI Taxonomy" id="48140"/>
    <lineage>
        <taxon>Eukaryota</taxon>
        <taxon>Fungi</taxon>
        <taxon>Dikarya</taxon>
        <taxon>Basidiomycota</taxon>
        <taxon>Agaricomycotina</taxon>
        <taxon>Agaricomycetes</taxon>
        <taxon>Polyporales</taxon>
        <taxon>Phanerochaetaceae</taxon>
        <taxon>Phanerochaete</taxon>
    </lineage>
</organism>
<proteinExistence type="predicted"/>
<evidence type="ECO:0000313" key="2">
    <source>
        <dbReference type="EMBL" id="GJE99829.1"/>
    </source>
</evidence>
<sequence>MNRSLVSIRKPHRCTPRQNIPPGCLRIRSAEDSAGAKTDMHLGITTPHRGARHRPSFDGRLQPIKGLASASC</sequence>
<dbReference type="AlphaFoldDB" id="A0A9P3GV53"/>
<protein>
    <submittedName>
        <fullName evidence="2">Uncharacterized protein</fullName>
    </submittedName>
</protein>
<keyword evidence="3" id="KW-1185">Reference proteome</keyword>
<evidence type="ECO:0000313" key="3">
    <source>
        <dbReference type="Proteomes" id="UP000703269"/>
    </source>
</evidence>
<comment type="caution">
    <text evidence="2">The sequence shown here is derived from an EMBL/GenBank/DDBJ whole genome shotgun (WGS) entry which is preliminary data.</text>
</comment>
<feature type="region of interest" description="Disordered" evidence="1">
    <location>
        <begin position="1"/>
        <end position="72"/>
    </location>
</feature>
<dbReference type="EMBL" id="BPQB01000121">
    <property type="protein sequence ID" value="GJE99829.1"/>
    <property type="molecule type" value="Genomic_DNA"/>
</dbReference>
<reference evidence="2 3" key="1">
    <citation type="submission" date="2021-08" db="EMBL/GenBank/DDBJ databases">
        <title>Draft Genome Sequence of Phanerochaete sordida strain YK-624.</title>
        <authorList>
            <person name="Mori T."/>
            <person name="Dohra H."/>
            <person name="Suzuki T."/>
            <person name="Kawagishi H."/>
            <person name="Hirai H."/>
        </authorList>
    </citation>
    <scope>NUCLEOTIDE SEQUENCE [LARGE SCALE GENOMIC DNA]</scope>
    <source>
        <strain evidence="2 3">YK-624</strain>
    </source>
</reference>
<name>A0A9P3GV53_9APHY</name>
<accession>A0A9P3GV53</accession>